<name>A0A7G9S605_9MICO</name>
<dbReference type="Proteomes" id="UP000515934">
    <property type="component" value="Chromosome"/>
</dbReference>
<organism evidence="3 4">
    <name type="scientific">Leucobacter denitrificans</name>
    <dbReference type="NCBI Taxonomy" id="683042"/>
    <lineage>
        <taxon>Bacteria</taxon>
        <taxon>Bacillati</taxon>
        <taxon>Actinomycetota</taxon>
        <taxon>Actinomycetes</taxon>
        <taxon>Micrococcales</taxon>
        <taxon>Microbacteriaceae</taxon>
        <taxon>Leucobacter</taxon>
    </lineage>
</organism>
<feature type="transmembrane region" description="Helical" evidence="1">
    <location>
        <begin position="6"/>
        <end position="29"/>
    </location>
</feature>
<dbReference type="InterPro" id="IPR025196">
    <property type="entry name" value="DUF4126"/>
</dbReference>
<evidence type="ECO:0000256" key="1">
    <source>
        <dbReference type="SAM" id="Phobius"/>
    </source>
</evidence>
<dbReference type="AlphaFoldDB" id="A0A7G9S605"/>
<accession>A0A7G9S605</accession>
<dbReference type="EMBL" id="CP060716">
    <property type="protein sequence ID" value="QNN63280.1"/>
    <property type="molecule type" value="Genomic_DNA"/>
</dbReference>
<sequence length="204" mass="21294">MLEIVTGLSLAAAAGLNAYIPLLGIGLLARFTPVIDLPDAWSWIANEWVLGILGILLVVELVVDKVPALDSVNDVLQTIIRPTSGGLVFSAGSASDTVAVTDPEAFVNSAAFWPFVIGVVIALVPHIFKLVARPVVNLTTGGAGAGVMSAIEDIAAVIVTILAVVVPLLALAMIVGCIILMVRAIRKMRKRRAARSGQQPITES</sequence>
<feature type="transmembrane region" description="Helical" evidence="1">
    <location>
        <begin position="110"/>
        <end position="128"/>
    </location>
</feature>
<dbReference type="RefSeq" id="WP_187555747.1">
    <property type="nucleotide sequence ID" value="NZ_CP060716.1"/>
</dbReference>
<keyword evidence="1" id="KW-0472">Membrane</keyword>
<feature type="domain" description="DUF4126" evidence="2">
    <location>
        <begin position="4"/>
        <end position="187"/>
    </location>
</feature>
<evidence type="ECO:0000313" key="4">
    <source>
        <dbReference type="Proteomes" id="UP000515934"/>
    </source>
</evidence>
<reference evidence="3 4" key="1">
    <citation type="submission" date="2020-08" db="EMBL/GenBank/DDBJ databases">
        <title>Genome sequence of Leucobacter denitrificans KACC 14055T.</title>
        <authorList>
            <person name="Hyun D.-W."/>
            <person name="Bae J.-W."/>
        </authorList>
    </citation>
    <scope>NUCLEOTIDE SEQUENCE [LARGE SCALE GENOMIC DNA]</scope>
    <source>
        <strain evidence="3 4">KACC 14055</strain>
    </source>
</reference>
<feature type="transmembrane region" description="Helical" evidence="1">
    <location>
        <begin position="157"/>
        <end position="182"/>
    </location>
</feature>
<keyword evidence="1" id="KW-0812">Transmembrane</keyword>
<feature type="transmembrane region" description="Helical" evidence="1">
    <location>
        <begin position="41"/>
        <end position="63"/>
    </location>
</feature>
<dbReference type="KEGG" id="ldn:H9L06_02775"/>
<keyword evidence="1" id="KW-1133">Transmembrane helix</keyword>
<evidence type="ECO:0000259" key="2">
    <source>
        <dbReference type="Pfam" id="PF13548"/>
    </source>
</evidence>
<protein>
    <submittedName>
        <fullName evidence="3">DUF4126 domain-containing protein</fullName>
    </submittedName>
</protein>
<gene>
    <name evidence="3" type="ORF">H9L06_02775</name>
</gene>
<keyword evidence="4" id="KW-1185">Reference proteome</keyword>
<evidence type="ECO:0000313" key="3">
    <source>
        <dbReference type="EMBL" id="QNN63280.1"/>
    </source>
</evidence>
<dbReference type="Pfam" id="PF13548">
    <property type="entry name" value="DUF4126"/>
    <property type="match status" value="1"/>
</dbReference>
<proteinExistence type="predicted"/>